<comment type="caution">
    <text evidence="1">The sequence shown here is derived from an EMBL/GenBank/DDBJ whole genome shotgun (WGS) entry which is preliminary data.</text>
</comment>
<dbReference type="Gene3D" id="3.30.2310.20">
    <property type="entry name" value="RelE-like"/>
    <property type="match status" value="1"/>
</dbReference>
<protein>
    <recommendedName>
        <fullName evidence="3">Addiction module toxin RelE</fullName>
    </recommendedName>
</protein>
<evidence type="ECO:0000313" key="2">
    <source>
        <dbReference type="Proteomes" id="UP000612009"/>
    </source>
</evidence>
<evidence type="ECO:0000313" key="1">
    <source>
        <dbReference type="EMBL" id="CAD6491219.1"/>
    </source>
</evidence>
<sequence length="88" mass="10865">MYDYELRKSVEKTFFKLAKKNPKQLEIIHDKIEEIRFNPHHYKSLRYPLQLLRRTHIDKSFVLVFSIDESKETVIIEDYDHHDNIYKK</sequence>
<dbReference type="InterPro" id="IPR035093">
    <property type="entry name" value="RelE/ParE_toxin_dom_sf"/>
</dbReference>
<dbReference type="SUPFAM" id="SSF143011">
    <property type="entry name" value="RelE-like"/>
    <property type="match status" value="1"/>
</dbReference>
<dbReference type="AlphaFoldDB" id="A0A811T6V8"/>
<organism evidence="1 2">
    <name type="scientific">Candidatus Argoarchaeum ethanivorans</name>
    <dbReference type="NCBI Taxonomy" id="2608793"/>
    <lineage>
        <taxon>Archaea</taxon>
        <taxon>Methanobacteriati</taxon>
        <taxon>Methanobacteriota</taxon>
        <taxon>Stenosarchaea group</taxon>
        <taxon>Methanomicrobia</taxon>
        <taxon>Methanosarcinales</taxon>
        <taxon>Methanosarcinales incertae sedis</taxon>
        <taxon>GOM Arc I cluster</taxon>
        <taxon>Candidatus Argoarchaeum</taxon>
    </lineage>
</organism>
<dbReference type="EMBL" id="CAJHIR010000003">
    <property type="protein sequence ID" value="CAD6491219.1"/>
    <property type="molecule type" value="Genomic_DNA"/>
</dbReference>
<name>A0A811T6V8_9EURY</name>
<evidence type="ECO:0008006" key="3">
    <source>
        <dbReference type="Google" id="ProtNLM"/>
    </source>
</evidence>
<reference evidence="1" key="1">
    <citation type="submission" date="2020-10" db="EMBL/GenBank/DDBJ databases">
        <authorList>
            <person name="Hahn C.J."/>
            <person name="Laso-Perez R."/>
            <person name="Vulcano F."/>
            <person name="Vaziourakis K.-M."/>
            <person name="Stokke R."/>
            <person name="Steen I.H."/>
            <person name="Teske A."/>
            <person name="Boetius A."/>
            <person name="Liebeke M."/>
            <person name="Amann R."/>
            <person name="Knittel K."/>
        </authorList>
    </citation>
    <scope>NUCLEOTIDE SEQUENCE</scope>
    <source>
        <strain evidence="1">Gfbio:e3339647-f889-4370-9287-4fb5cb688e4c:AG392J18_GoMArc1</strain>
    </source>
</reference>
<dbReference type="Proteomes" id="UP000612009">
    <property type="component" value="Unassembled WGS sequence"/>
</dbReference>
<accession>A0A811T6V8</accession>
<gene>
    <name evidence="1" type="ORF">LAKADJCE_00082</name>
</gene>
<proteinExistence type="predicted"/>